<sequence length="141" mass="16147">MFISCIFSLIKFLQTFFRKLPRQFTLLKILISQILSRHNRTNGVCIYCFGLMTDASKTGVAQETLQNAVRKGSKAMTEQEARQILGVSEHSSWEEIAQKYDTLFERNAKNGSFYLQSKVHRAKECLETVYQEKDKPGDNAG</sequence>
<dbReference type="Pfam" id="PF03656">
    <property type="entry name" value="Pam16"/>
    <property type="match status" value="1"/>
</dbReference>
<dbReference type="GO" id="GO:0005744">
    <property type="term" value="C:TIM23 mitochondrial import inner membrane translocase complex"/>
    <property type="evidence" value="ECO:0007669"/>
    <property type="project" value="InterPro"/>
</dbReference>
<comment type="similarity">
    <text evidence="2">Belongs to the TIM16/PAM16 family.</text>
</comment>
<dbReference type="AlphaFoldDB" id="A0A2U1Q4L1"/>
<dbReference type="FunFam" id="1.10.287.110:FF:000006">
    <property type="entry name" value="Import inner membrane translocase subunit TIM16"/>
    <property type="match status" value="1"/>
</dbReference>
<evidence type="ECO:0000256" key="8">
    <source>
        <dbReference type="ARBA" id="ARBA00023136"/>
    </source>
</evidence>
<dbReference type="EMBL" id="PKPP01000424">
    <property type="protein sequence ID" value="PWA92936.1"/>
    <property type="molecule type" value="Genomic_DNA"/>
</dbReference>
<evidence type="ECO:0000256" key="6">
    <source>
        <dbReference type="ARBA" id="ARBA00023010"/>
    </source>
</evidence>
<evidence type="ECO:0000256" key="2">
    <source>
        <dbReference type="ARBA" id="ARBA00008817"/>
    </source>
</evidence>
<gene>
    <name evidence="9" type="ORF">CTI12_AA071230</name>
</gene>
<evidence type="ECO:0000256" key="4">
    <source>
        <dbReference type="ARBA" id="ARBA00022792"/>
    </source>
</evidence>
<evidence type="ECO:0000256" key="3">
    <source>
        <dbReference type="ARBA" id="ARBA00022448"/>
    </source>
</evidence>
<evidence type="ECO:0000313" key="9">
    <source>
        <dbReference type="EMBL" id="PWA92936.1"/>
    </source>
</evidence>
<comment type="caution">
    <text evidence="9">The sequence shown here is derived from an EMBL/GenBank/DDBJ whole genome shotgun (WGS) entry which is preliminary data.</text>
</comment>
<accession>A0A2U1Q4L1</accession>
<organism evidence="9 10">
    <name type="scientific">Artemisia annua</name>
    <name type="common">Sweet wormwood</name>
    <dbReference type="NCBI Taxonomy" id="35608"/>
    <lineage>
        <taxon>Eukaryota</taxon>
        <taxon>Viridiplantae</taxon>
        <taxon>Streptophyta</taxon>
        <taxon>Embryophyta</taxon>
        <taxon>Tracheophyta</taxon>
        <taxon>Spermatophyta</taxon>
        <taxon>Magnoliopsida</taxon>
        <taxon>eudicotyledons</taxon>
        <taxon>Gunneridae</taxon>
        <taxon>Pentapetalae</taxon>
        <taxon>asterids</taxon>
        <taxon>campanulids</taxon>
        <taxon>Asterales</taxon>
        <taxon>Asteraceae</taxon>
        <taxon>Asteroideae</taxon>
        <taxon>Anthemideae</taxon>
        <taxon>Artemisiinae</taxon>
        <taxon>Artemisia</taxon>
    </lineage>
</organism>
<reference evidence="9 10" key="1">
    <citation type="journal article" date="2018" name="Mol. Plant">
        <title>The genome of Artemisia annua provides insight into the evolution of Asteraceae family and artemisinin biosynthesis.</title>
        <authorList>
            <person name="Shen Q."/>
            <person name="Zhang L."/>
            <person name="Liao Z."/>
            <person name="Wang S."/>
            <person name="Yan T."/>
            <person name="Shi P."/>
            <person name="Liu M."/>
            <person name="Fu X."/>
            <person name="Pan Q."/>
            <person name="Wang Y."/>
            <person name="Lv Z."/>
            <person name="Lu X."/>
            <person name="Zhang F."/>
            <person name="Jiang W."/>
            <person name="Ma Y."/>
            <person name="Chen M."/>
            <person name="Hao X."/>
            <person name="Li L."/>
            <person name="Tang Y."/>
            <person name="Lv G."/>
            <person name="Zhou Y."/>
            <person name="Sun X."/>
            <person name="Brodelius P.E."/>
            <person name="Rose J.K.C."/>
            <person name="Tang K."/>
        </authorList>
    </citation>
    <scope>NUCLEOTIDE SEQUENCE [LARGE SCALE GENOMIC DNA]</scope>
    <source>
        <strain evidence="10">cv. Huhao1</strain>
        <tissue evidence="9">Leaf</tissue>
    </source>
</reference>
<dbReference type="GO" id="GO:0030150">
    <property type="term" value="P:protein import into mitochondrial matrix"/>
    <property type="evidence" value="ECO:0007669"/>
    <property type="project" value="InterPro"/>
</dbReference>
<keyword evidence="8" id="KW-0472">Membrane</keyword>
<evidence type="ECO:0000256" key="7">
    <source>
        <dbReference type="ARBA" id="ARBA00023128"/>
    </source>
</evidence>
<keyword evidence="4" id="KW-0999">Mitochondrion inner membrane</keyword>
<protein>
    <submittedName>
        <fullName evidence="9">Protein Transporter, Pam16</fullName>
    </submittedName>
</protein>
<keyword evidence="6" id="KW-0811">Translocation</keyword>
<dbReference type="GO" id="GO:0031348">
    <property type="term" value="P:negative regulation of defense response"/>
    <property type="evidence" value="ECO:0007669"/>
    <property type="project" value="UniProtKB-ARBA"/>
</dbReference>
<dbReference type="STRING" id="35608.A0A2U1Q4L1"/>
<keyword evidence="7" id="KW-0496">Mitochondrion</keyword>
<evidence type="ECO:0000313" key="10">
    <source>
        <dbReference type="Proteomes" id="UP000245207"/>
    </source>
</evidence>
<dbReference type="InterPro" id="IPR005341">
    <property type="entry name" value="Tim16"/>
</dbReference>
<comment type="subcellular location">
    <subcellularLocation>
        <location evidence="1">Mitochondrion inner membrane</location>
        <topology evidence="1">Peripheral membrane protein</topology>
    </subcellularLocation>
</comment>
<keyword evidence="10" id="KW-1185">Reference proteome</keyword>
<dbReference type="OrthoDB" id="10262892at2759"/>
<dbReference type="PANTHER" id="PTHR12388">
    <property type="entry name" value="MITOCHONDRIA ASSOCIATED GRANULOCYTE MACROPHAGE CSF SIGNALING MOLECULE"/>
    <property type="match status" value="1"/>
</dbReference>
<evidence type="ECO:0000256" key="1">
    <source>
        <dbReference type="ARBA" id="ARBA00004637"/>
    </source>
</evidence>
<dbReference type="Gene3D" id="1.10.287.110">
    <property type="entry name" value="DnaJ domain"/>
    <property type="match status" value="1"/>
</dbReference>
<proteinExistence type="inferred from homology"/>
<dbReference type="InterPro" id="IPR036869">
    <property type="entry name" value="J_dom_sf"/>
</dbReference>
<dbReference type="PANTHER" id="PTHR12388:SF0">
    <property type="entry name" value="MITOCHONDRIAL IMPORT INNER MEMBRANE TRANSLOCASE SUBUNIT TIM16"/>
    <property type="match status" value="1"/>
</dbReference>
<keyword evidence="3" id="KW-0813">Transport</keyword>
<keyword evidence="5" id="KW-0653">Protein transport</keyword>
<dbReference type="Proteomes" id="UP000245207">
    <property type="component" value="Unassembled WGS sequence"/>
</dbReference>
<name>A0A2U1Q4L1_ARTAN</name>
<evidence type="ECO:0000256" key="5">
    <source>
        <dbReference type="ARBA" id="ARBA00022927"/>
    </source>
</evidence>